<dbReference type="InterPro" id="IPR036388">
    <property type="entry name" value="WH-like_DNA-bd_sf"/>
</dbReference>
<evidence type="ECO:0000313" key="5">
    <source>
        <dbReference type="Proteomes" id="UP001501821"/>
    </source>
</evidence>
<keyword evidence="2" id="KW-0067">ATP-binding</keyword>
<dbReference type="Proteomes" id="UP001501821">
    <property type="component" value="Unassembled WGS sequence"/>
</dbReference>
<dbReference type="PRINTS" id="PR00038">
    <property type="entry name" value="HTHLUXR"/>
</dbReference>
<dbReference type="SMART" id="SM00421">
    <property type="entry name" value="HTH_LUXR"/>
    <property type="match status" value="1"/>
</dbReference>
<dbReference type="PANTHER" id="PTHR16305:SF35">
    <property type="entry name" value="TRANSCRIPTIONAL ACTIVATOR DOMAIN"/>
    <property type="match status" value="1"/>
</dbReference>
<dbReference type="PROSITE" id="PS50043">
    <property type="entry name" value="HTH_LUXR_2"/>
    <property type="match status" value="1"/>
</dbReference>
<dbReference type="Pfam" id="PF00196">
    <property type="entry name" value="GerE"/>
    <property type="match status" value="1"/>
</dbReference>
<dbReference type="SUPFAM" id="SSF52540">
    <property type="entry name" value="P-loop containing nucleoside triphosphate hydrolases"/>
    <property type="match status" value="1"/>
</dbReference>
<dbReference type="EMBL" id="BAABAH010000002">
    <property type="protein sequence ID" value="GAA3808921.1"/>
    <property type="molecule type" value="Genomic_DNA"/>
</dbReference>
<comment type="caution">
    <text evidence="4">The sequence shown here is derived from an EMBL/GenBank/DDBJ whole genome shotgun (WGS) entry which is preliminary data.</text>
</comment>
<reference evidence="5" key="1">
    <citation type="journal article" date="2019" name="Int. J. Syst. Evol. Microbiol.">
        <title>The Global Catalogue of Microorganisms (GCM) 10K type strain sequencing project: providing services to taxonomists for standard genome sequencing and annotation.</title>
        <authorList>
            <consortium name="The Broad Institute Genomics Platform"/>
            <consortium name="The Broad Institute Genome Sequencing Center for Infectious Disease"/>
            <person name="Wu L."/>
            <person name="Ma J."/>
        </authorList>
    </citation>
    <scope>NUCLEOTIDE SEQUENCE [LARGE SCALE GENOMIC DNA]</scope>
    <source>
        <strain evidence="5">JCM 16953</strain>
    </source>
</reference>
<dbReference type="InterPro" id="IPR041656">
    <property type="entry name" value="TPR_5"/>
</dbReference>
<evidence type="ECO:0000259" key="3">
    <source>
        <dbReference type="PROSITE" id="PS50043"/>
    </source>
</evidence>
<dbReference type="InterPro" id="IPR000792">
    <property type="entry name" value="Tscrpt_reg_LuxR_C"/>
</dbReference>
<dbReference type="InterPro" id="IPR041664">
    <property type="entry name" value="AAA_16"/>
</dbReference>
<protein>
    <submittedName>
        <fullName evidence="4">LuxR family transcriptional regulator</fullName>
    </submittedName>
</protein>
<gene>
    <name evidence="4" type="ORF">GCM10022242_09700</name>
</gene>
<dbReference type="InterPro" id="IPR016032">
    <property type="entry name" value="Sig_transdc_resp-reg_C-effctor"/>
</dbReference>
<dbReference type="Pfam" id="PF12688">
    <property type="entry name" value="TPR_5"/>
    <property type="match status" value="1"/>
</dbReference>
<organism evidence="4 5">
    <name type="scientific">Nocardioides panacisoli</name>
    <dbReference type="NCBI Taxonomy" id="627624"/>
    <lineage>
        <taxon>Bacteria</taxon>
        <taxon>Bacillati</taxon>
        <taxon>Actinomycetota</taxon>
        <taxon>Actinomycetes</taxon>
        <taxon>Propionibacteriales</taxon>
        <taxon>Nocardioidaceae</taxon>
        <taxon>Nocardioides</taxon>
    </lineage>
</organism>
<dbReference type="PROSITE" id="PS00622">
    <property type="entry name" value="HTH_LUXR_1"/>
    <property type="match status" value="1"/>
</dbReference>
<keyword evidence="5" id="KW-1185">Reference proteome</keyword>
<keyword evidence="1" id="KW-0547">Nucleotide-binding</keyword>
<proteinExistence type="predicted"/>
<dbReference type="InterPro" id="IPR027417">
    <property type="entry name" value="P-loop_NTPase"/>
</dbReference>
<dbReference type="CDD" id="cd06170">
    <property type="entry name" value="LuxR_C_like"/>
    <property type="match status" value="1"/>
</dbReference>
<evidence type="ECO:0000256" key="1">
    <source>
        <dbReference type="ARBA" id="ARBA00022741"/>
    </source>
</evidence>
<dbReference type="Gene3D" id="1.10.10.10">
    <property type="entry name" value="Winged helix-like DNA-binding domain superfamily/Winged helix DNA-binding domain"/>
    <property type="match status" value="1"/>
</dbReference>
<dbReference type="InterPro" id="IPR011990">
    <property type="entry name" value="TPR-like_helical_dom_sf"/>
</dbReference>
<dbReference type="Gene3D" id="1.25.40.10">
    <property type="entry name" value="Tetratricopeptide repeat domain"/>
    <property type="match status" value="1"/>
</dbReference>
<feature type="domain" description="HTH luxR-type" evidence="3">
    <location>
        <begin position="854"/>
        <end position="919"/>
    </location>
</feature>
<dbReference type="RefSeq" id="WP_344772853.1">
    <property type="nucleotide sequence ID" value="NZ_BAABAH010000002.1"/>
</dbReference>
<dbReference type="SUPFAM" id="SSF48452">
    <property type="entry name" value="TPR-like"/>
    <property type="match status" value="1"/>
</dbReference>
<evidence type="ECO:0000256" key="2">
    <source>
        <dbReference type="ARBA" id="ARBA00022840"/>
    </source>
</evidence>
<name>A0ABP7I6R3_9ACTN</name>
<dbReference type="Pfam" id="PF13191">
    <property type="entry name" value="AAA_16"/>
    <property type="match status" value="1"/>
</dbReference>
<accession>A0ABP7I6R3</accession>
<evidence type="ECO:0000313" key="4">
    <source>
        <dbReference type="EMBL" id="GAA3808921.1"/>
    </source>
</evidence>
<sequence length="925" mass="97396">MTTAAYQPRGDELAAWDRLSTGARAGRGGLLAIAGPAGFGKTTLLDLLGSRAAGAGLRPLRASGRLLHRNAAHSATRQLLESVDLAAVPDAFEGVAALARPLLLGENTSADEFAQQHALFWLLAHVAAAGPVAVIVDDAQWLDPASAGFLAYLAERRTELAVAIAVAGRSVGYDDEVLRLIRTRADARCTLVPLRPDQVVSAVTGDGSLDAELVETVAELSAGNPFLVSQLSRALRDGRTIPAGAVADPDVGVVVRDFVSLRSAELSRPARVLLEAAAVAGDGQPWSLARVLAGPEAADDAPRVELLDAQLLLEDDRLVRFPHALVWEAVLDAIPPARRAAGHKVAGLELAGQGRVAEAASHLLLTEPGHDPRVVDALVEQAADERSHGAPGSAVTLLRRALAEPPSPEQATDVVLMLGEALLVVGEVGEAAELLRRTVRGSVDVRRRVSAARTAARAFVFAGDPHRGVELLEQVGRSLPEDDPGLREIRTEVSGIDQTEHSLAAGAALAASATDDGSGFDRRAAEAMSAYDRSIVWTGTAREQVARFEDLLPEAIEVLGVESPLTGMLLNALVVSGGQGWPAARSAIARIDSVARTQGSTVGVAVVASIRSRLLFLEGRLREAEADAELGLELALRGSPLVLPYALSGLVLSRTFQGRLEEAAEVLEGHGYAEREVPQTSPGANLLLARMVLRRSQGRVDEALGDLERMAPFARGRAGWPSPWTPDVVRILLAAGERDRAEHIARDHLSAAEAWDAPLHLAEARLLAASFDRDRAPALLAGACEALGELPAGLTRARVLLALGAARRRANARADAREPLLESLSLAAAAGAEPLVAEVREELAAAGLRPRRVERSGVAALTPSELRICRLAAAGLSNPAIAQELFISPKTVENHLSSAYTKLDIRTRGELRKLELSPSVSDGCG</sequence>
<dbReference type="PANTHER" id="PTHR16305">
    <property type="entry name" value="TESTICULAR SOLUBLE ADENYLYL CYCLASE"/>
    <property type="match status" value="1"/>
</dbReference>
<dbReference type="SUPFAM" id="SSF46894">
    <property type="entry name" value="C-terminal effector domain of the bipartite response regulators"/>
    <property type="match status" value="1"/>
</dbReference>